<dbReference type="Pfam" id="PF16575">
    <property type="entry name" value="CLP1_P"/>
    <property type="match status" value="1"/>
</dbReference>
<dbReference type="InterPro" id="IPR032319">
    <property type="entry name" value="CLP1_P"/>
</dbReference>
<dbReference type="VEuPathDB" id="CryptoDB:cand_007200"/>
<keyword evidence="3" id="KW-0547">Nucleotide-binding</keyword>
<dbReference type="Gene3D" id="3.40.50.300">
    <property type="entry name" value="P-loop containing nucleotide triphosphate hydrolases"/>
    <property type="match status" value="1"/>
</dbReference>
<keyword evidence="5" id="KW-0067">ATP-binding</keyword>
<dbReference type="InterPro" id="IPR045116">
    <property type="entry name" value="Clp1/Grc3"/>
</dbReference>
<dbReference type="GO" id="GO:0006396">
    <property type="term" value="P:RNA processing"/>
    <property type="evidence" value="ECO:0007669"/>
    <property type="project" value="InterPro"/>
</dbReference>
<dbReference type="InterPro" id="IPR027417">
    <property type="entry name" value="P-loop_NTPase"/>
</dbReference>
<dbReference type="PANTHER" id="PTHR12755">
    <property type="entry name" value="CLEAVAGE/POLYADENYLATION FACTOR IA SUBUNIT CLP1P"/>
    <property type="match status" value="1"/>
</dbReference>
<evidence type="ECO:0000313" key="8">
    <source>
        <dbReference type="Proteomes" id="UP000186804"/>
    </source>
</evidence>
<evidence type="ECO:0000256" key="1">
    <source>
        <dbReference type="ARBA" id="ARBA00011003"/>
    </source>
</evidence>
<feature type="domain" description="Clp1 P-loop" evidence="6">
    <location>
        <begin position="38"/>
        <end position="165"/>
    </location>
</feature>
<comment type="similarity">
    <text evidence="1">Belongs to the Clp1 family. NOL9/GRC3 subfamily.</text>
</comment>
<dbReference type="GO" id="GO:0005524">
    <property type="term" value="F:ATP binding"/>
    <property type="evidence" value="ECO:0007669"/>
    <property type="project" value="UniProtKB-KW"/>
</dbReference>
<evidence type="ECO:0000256" key="4">
    <source>
        <dbReference type="ARBA" id="ARBA00022777"/>
    </source>
</evidence>
<evidence type="ECO:0000256" key="3">
    <source>
        <dbReference type="ARBA" id="ARBA00022741"/>
    </source>
</evidence>
<sequence length="443" mass="50497">MRKLGHWKYIEYNPDWIKFRRRICKEDFSGILSVLILGPKNSGKTTYLLSIIQCILRYRKDNPSIYVLDCDLGQPLIAPIACLKLVKWNYYTTPINISNQFLLPELMFFIGGNSPIVNPIRYLEGIKHCIEYMRQLSQENNAILLINMPGWVTGIGLEIASIITALCVSISTKVLVGFTKSFVDTINNENSTLRQSDNMHLVTASFPSYPSINLSIFKNKTEIFYVQNIVETKVIIEKLEDISDFINKPSIYIKSNKKSNIMDEFANYIGYTLLENNMTLFGGKTLSLPFDLTFVIPASNTSIMDNDSSLHIPYRLTNAIVALCICRETEFLTNSKISKEVSQLTILHSSVLYPCIGLGIVHHLDYSSKYIVIQIPNWISDYILNEVNIVQLTEMMIPLNSANYIHKPYLCPRNNIISGMVSGSKVPINRRNVKRKILKRSSH</sequence>
<organism evidence="7 8">
    <name type="scientific">Cryptosporidium andersoni</name>
    <dbReference type="NCBI Taxonomy" id="117008"/>
    <lineage>
        <taxon>Eukaryota</taxon>
        <taxon>Sar</taxon>
        <taxon>Alveolata</taxon>
        <taxon>Apicomplexa</taxon>
        <taxon>Conoidasida</taxon>
        <taxon>Coccidia</taxon>
        <taxon>Eucoccidiorida</taxon>
        <taxon>Eimeriorina</taxon>
        <taxon>Cryptosporidiidae</taxon>
        <taxon>Cryptosporidium</taxon>
    </lineage>
</organism>
<dbReference type="OrthoDB" id="2405412at2759"/>
<evidence type="ECO:0000256" key="2">
    <source>
        <dbReference type="ARBA" id="ARBA00022679"/>
    </source>
</evidence>
<dbReference type="Proteomes" id="UP000186804">
    <property type="component" value="Unassembled WGS sequence"/>
</dbReference>
<gene>
    <name evidence="7" type="ORF">cand_007200</name>
</gene>
<evidence type="ECO:0000313" key="7">
    <source>
        <dbReference type="EMBL" id="OII76131.1"/>
    </source>
</evidence>
<reference evidence="7 8" key="1">
    <citation type="submission" date="2016-10" db="EMBL/GenBank/DDBJ databases">
        <title>Reductive evolution of mitochondrial metabolism and differential evolution of invasion-related proteins in Cryptosporidium.</title>
        <authorList>
            <person name="Liu S."/>
            <person name="Roellig D.M."/>
            <person name="Guo Y."/>
            <person name="Li N."/>
            <person name="Frace M.A."/>
            <person name="Tang K."/>
            <person name="Zhang L."/>
            <person name="Feng Y."/>
            <person name="Xiao L."/>
        </authorList>
    </citation>
    <scope>NUCLEOTIDE SEQUENCE [LARGE SCALE GENOMIC DNA]</scope>
    <source>
        <strain evidence="7">30847</strain>
    </source>
</reference>
<dbReference type="EMBL" id="LRBS01000068">
    <property type="protein sequence ID" value="OII76131.1"/>
    <property type="molecule type" value="Genomic_DNA"/>
</dbReference>
<dbReference type="PANTHER" id="PTHR12755:SF3">
    <property type="entry name" value="POLYNUCLEOTIDE 5'-HYDROXYL-KINASE NOL9"/>
    <property type="match status" value="1"/>
</dbReference>
<dbReference type="AlphaFoldDB" id="A0A1J4MRQ6"/>
<evidence type="ECO:0000259" key="6">
    <source>
        <dbReference type="Pfam" id="PF16575"/>
    </source>
</evidence>
<protein>
    <recommendedName>
        <fullName evidence="6">Clp1 P-loop domain-containing protein</fullName>
    </recommendedName>
</protein>
<name>A0A1J4MRQ6_9CRYT</name>
<dbReference type="GeneID" id="92364905"/>
<comment type="caution">
    <text evidence="7">The sequence shown here is derived from an EMBL/GenBank/DDBJ whole genome shotgun (WGS) entry which is preliminary data.</text>
</comment>
<dbReference type="RefSeq" id="XP_067067977.1">
    <property type="nucleotide sequence ID" value="XM_067210960.1"/>
</dbReference>
<evidence type="ECO:0000256" key="5">
    <source>
        <dbReference type="ARBA" id="ARBA00022840"/>
    </source>
</evidence>
<keyword evidence="2" id="KW-0808">Transferase</keyword>
<proteinExistence type="inferred from homology"/>
<accession>A0A1J4MRQ6</accession>
<keyword evidence="8" id="KW-1185">Reference proteome</keyword>
<keyword evidence="4" id="KW-0418">Kinase</keyword>
<dbReference type="GO" id="GO:0051731">
    <property type="term" value="F:polynucleotide 5'-hydroxyl-kinase activity"/>
    <property type="evidence" value="ECO:0007669"/>
    <property type="project" value="InterPro"/>
</dbReference>